<dbReference type="EMBL" id="JAWLOF010000025">
    <property type="protein sequence ID" value="MDV7025336.1"/>
    <property type="molecule type" value="Genomic_DNA"/>
</dbReference>
<gene>
    <name evidence="8" type="ORF">EGT71_18410</name>
    <name evidence="7" type="ORF">R4P48_22025</name>
</gene>
<reference evidence="7 10" key="2">
    <citation type="submission" date="2023-10" db="EMBL/GenBank/DDBJ databases">
        <authorList>
            <person name="Dale J."/>
        </authorList>
    </citation>
    <scope>NUCLEOTIDE SEQUENCE [LARGE SCALE GENOMIC DNA]</scope>
    <source>
        <strain evidence="7 10">2023EL-00970</strain>
    </source>
</reference>
<evidence type="ECO:0000313" key="9">
    <source>
        <dbReference type="Proteomes" id="UP000275331"/>
    </source>
</evidence>
<dbReference type="Proteomes" id="UP000275331">
    <property type="component" value="Unassembled WGS sequence"/>
</dbReference>
<reference evidence="8 9" key="1">
    <citation type="submission" date="2018-10" db="EMBL/GenBank/DDBJ databases">
        <title>Transmission dynamics of multidrug resistant bacteria on intensive care unit surfaces.</title>
        <authorList>
            <person name="D'Souza A.W."/>
            <person name="Potter R.F."/>
            <person name="Wallace M."/>
            <person name="Shupe A."/>
            <person name="Patel S."/>
            <person name="Sun S."/>
            <person name="Gul D."/>
            <person name="Kwon J.H."/>
            <person name="Andleeb S."/>
            <person name="Burnham C.-A.D."/>
            <person name="Dantas G."/>
        </authorList>
    </citation>
    <scope>NUCLEOTIDE SEQUENCE [LARGE SCALE GENOMIC DNA]</scope>
    <source>
        <strain evidence="8 9">AS_373</strain>
    </source>
</reference>
<keyword evidence="10" id="KW-1185">Reference proteome</keyword>
<proteinExistence type="inferred from homology"/>
<evidence type="ECO:0000256" key="3">
    <source>
        <dbReference type="ARBA" id="ARBA00022729"/>
    </source>
</evidence>
<dbReference type="RefSeq" id="WP_125294668.1">
    <property type="nucleotide sequence ID" value="NZ_DAMBXK010000020.1"/>
</dbReference>
<dbReference type="AlphaFoldDB" id="A0A3R9FNV9"/>
<dbReference type="Proteomes" id="UP001187066">
    <property type="component" value="Unassembled WGS sequence"/>
</dbReference>
<keyword evidence="2" id="KW-1003">Cell membrane</keyword>
<keyword evidence="6 8" id="KW-0449">Lipoprotein</keyword>
<dbReference type="GO" id="GO:0016020">
    <property type="term" value="C:membrane"/>
    <property type="evidence" value="ECO:0007669"/>
    <property type="project" value="InterPro"/>
</dbReference>
<keyword evidence="5" id="KW-0564">Palmitate</keyword>
<comment type="similarity">
    <text evidence="1">Belongs to the EcnA/EcnB lipoprotein family.</text>
</comment>
<evidence type="ECO:0000256" key="4">
    <source>
        <dbReference type="ARBA" id="ARBA00023136"/>
    </source>
</evidence>
<name>A0A3R9FNV9_9ENTR</name>
<evidence type="ECO:0000256" key="6">
    <source>
        <dbReference type="ARBA" id="ARBA00023288"/>
    </source>
</evidence>
<evidence type="ECO:0000256" key="1">
    <source>
        <dbReference type="ARBA" id="ARBA00010296"/>
    </source>
</evidence>
<comment type="caution">
    <text evidence="8">The sequence shown here is derived from an EMBL/GenBank/DDBJ whole genome shotgun (WGS) entry which is preliminary data.</text>
</comment>
<accession>A0A3R9FNV9</accession>
<dbReference type="EMBL" id="RHXB01000014">
    <property type="protein sequence ID" value="RSE23282.1"/>
    <property type="molecule type" value="Genomic_DNA"/>
</dbReference>
<protein>
    <submittedName>
        <fullName evidence="8">Entericidin A/B family lipoprotein</fullName>
    </submittedName>
</protein>
<organism evidence="8 9">
    <name type="scientific">Atlantibacter subterraneus</name>
    <dbReference type="NCBI Taxonomy" id="255519"/>
    <lineage>
        <taxon>Bacteria</taxon>
        <taxon>Pseudomonadati</taxon>
        <taxon>Pseudomonadota</taxon>
        <taxon>Gammaproteobacteria</taxon>
        <taxon>Enterobacterales</taxon>
        <taxon>Enterobacteriaceae</taxon>
        <taxon>Atlantibacter</taxon>
    </lineage>
</organism>
<keyword evidence="3" id="KW-0732">Signal</keyword>
<dbReference type="InterPro" id="IPR012556">
    <property type="entry name" value="Entericidin"/>
</dbReference>
<dbReference type="Pfam" id="PF08085">
    <property type="entry name" value="Entericidin"/>
    <property type="match status" value="1"/>
</dbReference>
<evidence type="ECO:0000256" key="2">
    <source>
        <dbReference type="ARBA" id="ARBA00022475"/>
    </source>
</evidence>
<evidence type="ECO:0000256" key="5">
    <source>
        <dbReference type="ARBA" id="ARBA00023139"/>
    </source>
</evidence>
<dbReference type="GO" id="GO:0009636">
    <property type="term" value="P:response to toxic substance"/>
    <property type="evidence" value="ECO:0007669"/>
    <property type="project" value="InterPro"/>
</dbReference>
<evidence type="ECO:0000313" key="10">
    <source>
        <dbReference type="Proteomes" id="UP001187066"/>
    </source>
</evidence>
<evidence type="ECO:0000313" key="8">
    <source>
        <dbReference type="EMBL" id="RSE23282.1"/>
    </source>
</evidence>
<sequence length="43" mass="4639">MNRIVKPLLVTLLFSLLLSGCNTVRGFGDDIQHLGGAIERAAK</sequence>
<evidence type="ECO:0000313" key="7">
    <source>
        <dbReference type="EMBL" id="MDV7025336.1"/>
    </source>
</evidence>
<dbReference type="PROSITE" id="PS51257">
    <property type="entry name" value="PROKAR_LIPOPROTEIN"/>
    <property type="match status" value="1"/>
</dbReference>
<keyword evidence="4" id="KW-0472">Membrane</keyword>